<proteinExistence type="predicted"/>
<name>A0A6G1LAI8_9PEZI</name>
<organism evidence="1 2">
    <name type="scientific">Teratosphaeria nubilosa</name>
    <dbReference type="NCBI Taxonomy" id="161662"/>
    <lineage>
        <taxon>Eukaryota</taxon>
        <taxon>Fungi</taxon>
        <taxon>Dikarya</taxon>
        <taxon>Ascomycota</taxon>
        <taxon>Pezizomycotina</taxon>
        <taxon>Dothideomycetes</taxon>
        <taxon>Dothideomycetidae</taxon>
        <taxon>Mycosphaerellales</taxon>
        <taxon>Teratosphaeriaceae</taxon>
        <taxon>Teratosphaeria</taxon>
    </lineage>
</organism>
<dbReference type="OrthoDB" id="10349447at2759"/>
<gene>
    <name evidence="1" type="ORF">EJ03DRAFT_335816</name>
</gene>
<accession>A0A6G1LAI8</accession>
<reference evidence="1" key="1">
    <citation type="journal article" date="2020" name="Stud. Mycol.">
        <title>101 Dothideomycetes genomes: a test case for predicting lifestyles and emergence of pathogens.</title>
        <authorList>
            <person name="Haridas S."/>
            <person name="Albert R."/>
            <person name="Binder M."/>
            <person name="Bloem J."/>
            <person name="Labutti K."/>
            <person name="Salamov A."/>
            <person name="Andreopoulos B."/>
            <person name="Baker S."/>
            <person name="Barry K."/>
            <person name="Bills G."/>
            <person name="Bluhm B."/>
            <person name="Cannon C."/>
            <person name="Castanera R."/>
            <person name="Culley D."/>
            <person name="Daum C."/>
            <person name="Ezra D."/>
            <person name="Gonzalez J."/>
            <person name="Henrissat B."/>
            <person name="Kuo A."/>
            <person name="Liang C."/>
            <person name="Lipzen A."/>
            <person name="Lutzoni F."/>
            <person name="Magnuson J."/>
            <person name="Mondo S."/>
            <person name="Nolan M."/>
            <person name="Ohm R."/>
            <person name="Pangilinan J."/>
            <person name="Park H.-J."/>
            <person name="Ramirez L."/>
            <person name="Alfaro M."/>
            <person name="Sun H."/>
            <person name="Tritt A."/>
            <person name="Yoshinaga Y."/>
            <person name="Zwiers L.-H."/>
            <person name="Turgeon B."/>
            <person name="Goodwin S."/>
            <person name="Spatafora J."/>
            <person name="Crous P."/>
            <person name="Grigoriev I."/>
        </authorList>
    </citation>
    <scope>NUCLEOTIDE SEQUENCE</scope>
    <source>
        <strain evidence="1">CBS 116005</strain>
    </source>
</reference>
<keyword evidence="2" id="KW-1185">Reference proteome</keyword>
<protein>
    <recommendedName>
        <fullName evidence="3">F-box domain-containing protein</fullName>
    </recommendedName>
</protein>
<evidence type="ECO:0000313" key="1">
    <source>
        <dbReference type="EMBL" id="KAF2769951.1"/>
    </source>
</evidence>
<dbReference type="AlphaFoldDB" id="A0A6G1LAI8"/>
<evidence type="ECO:0008006" key="3">
    <source>
        <dbReference type="Google" id="ProtNLM"/>
    </source>
</evidence>
<evidence type="ECO:0000313" key="2">
    <source>
        <dbReference type="Proteomes" id="UP000799436"/>
    </source>
</evidence>
<dbReference type="EMBL" id="ML995829">
    <property type="protein sequence ID" value="KAF2769951.1"/>
    <property type="molecule type" value="Genomic_DNA"/>
</dbReference>
<dbReference type="Proteomes" id="UP000799436">
    <property type="component" value="Unassembled WGS sequence"/>
</dbReference>
<sequence length="243" mass="26892">MKKTKTLHHKTSKQALTANKMIGITELLELVLLELPHTDILTKATRVSQAWNQLIKTSPRISRHLGICIPTTLKQSILTPVAHTNPSLQLDIPVYTTTFESGPTSLGCKTPYTITRRYRPNDTAFMAASRTISDLAGEIFASDDAALQIVNGGTASWKRMYATSPPCSKVQVRVYVSGKVWDGRPLWCSDERAVTASVRRVRGVTLGDVEDVATEMVRGCWEAAKHAKVVKMFRVLEELGREG</sequence>